<dbReference type="Proteomes" id="UP000029226">
    <property type="component" value="Unassembled WGS sequence"/>
</dbReference>
<reference evidence="2 3" key="1">
    <citation type="journal article" date="2014" name="Genome Announc.">
        <title>Draft Genome Sequences of Marine Flavobacterium Nonlabens Strains NR17, NR24, NR27, NR32, NR33, and Ara13.</title>
        <authorList>
            <person name="Nakanishi M."/>
            <person name="Meirelles P."/>
            <person name="Suzuki R."/>
            <person name="Takatani N."/>
            <person name="Mino S."/>
            <person name="Suda W."/>
            <person name="Oshima K."/>
            <person name="Hattori M."/>
            <person name="Ohkuma M."/>
            <person name="Hosokawa M."/>
            <person name="Miyashita K."/>
            <person name="Thompson F.L."/>
            <person name="Niwa A."/>
            <person name="Sawabe T."/>
            <person name="Sawabe T."/>
        </authorList>
    </citation>
    <scope>NUCLEOTIDE SEQUENCE [LARGE SCALE GENOMIC DNA]</scope>
    <source>
        <strain evidence="3">JCM19314</strain>
    </source>
</reference>
<protein>
    <submittedName>
        <fullName evidence="2">Uncharacterized protein</fullName>
    </submittedName>
</protein>
<keyword evidence="1" id="KW-0472">Membrane</keyword>
<name>A0A090Q8M0_NONUL</name>
<sequence length="503" mass="57157">MYSEFMKFHGGATFNGCKNKKGKLTCNIFTTFVTNTSNSLTMIKKFINLEWKSFFRSAAFKQNLAIKILMAFGALYFIVAFGALGVGSYFIIEEFIEKGKIVADNPFQVVNGFLIYWVFADIGYRYMLQKMPVANIKPLLYLPFKKGKIVNYALGKTVVSFFNFLPAFFFIPFSVVLIAQGYSVTGVIGWHLAMLFITLAANFLNVFMNNMDKVFYPVLAVIAGLGLSQYYGLFDITAYTGPMFMFFYENAWAFIIPLLLFIVTTYYAYHYFIKQLYLDEGLKAVAKEATTEDLSFLDRFGKLSTYLKNDIKLIKRNKRAKMTFIMGFFFVLYGLFFMNDLYSSINGMKVFAGLFCTGGFLFSFGGLVPSWDSSYYKLMMSQNIPYREFLLSKWWLMVAATVVSTLLCTFYLYFGLDWWFGMLAGAVYNIGFNSSVVLWGGAFVKTPIDLMTTKKAFGDSKAFNAKTLLLLIPKLVLPVVIYYAFALTINESAGFIAIAAMEC</sequence>
<dbReference type="AlphaFoldDB" id="A0A090Q8M0"/>
<evidence type="ECO:0000313" key="2">
    <source>
        <dbReference type="EMBL" id="GAK98527.1"/>
    </source>
</evidence>
<organism evidence="2 3">
    <name type="scientific">Nonlabens ulvanivorans</name>
    <name type="common">Persicivirga ulvanivorans</name>
    <dbReference type="NCBI Taxonomy" id="906888"/>
    <lineage>
        <taxon>Bacteria</taxon>
        <taxon>Pseudomonadati</taxon>
        <taxon>Bacteroidota</taxon>
        <taxon>Flavobacteriia</taxon>
        <taxon>Flavobacteriales</taxon>
        <taxon>Flavobacteriaceae</taxon>
        <taxon>Nonlabens</taxon>
    </lineage>
</organism>
<feature type="transmembrane region" description="Helical" evidence="1">
    <location>
        <begin position="465"/>
        <end position="485"/>
    </location>
</feature>
<comment type="caution">
    <text evidence="2">The sequence shown here is derived from an EMBL/GenBank/DDBJ whole genome shotgun (WGS) entry which is preliminary data.</text>
</comment>
<evidence type="ECO:0000256" key="1">
    <source>
        <dbReference type="SAM" id="Phobius"/>
    </source>
</evidence>
<feature type="transmembrane region" description="Helical" evidence="1">
    <location>
        <begin position="420"/>
        <end position="444"/>
    </location>
</feature>
<feature type="transmembrane region" description="Helical" evidence="1">
    <location>
        <begin position="251"/>
        <end position="269"/>
    </location>
</feature>
<dbReference type="EMBL" id="BBMM01000001">
    <property type="protein sequence ID" value="GAK98527.1"/>
    <property type="molecule type" value="Genomic_DNA"/>
</dbReference>
<gene>
    <name evidence="2" type="ORF">JCM19314_2558</name>
</gene>
<feature type="transmembrane region" description="Helical" evidence="1">
    <location>
        <begin position="350"/>
        <end position="373"/>
    </location>
</feature>
<keyword evidence="1" id="KW-0812">Transmembrane</keyword>
<feature type="transmembrane region" description="Helical" evidence="1">
    <location>
        <begin position="214"/>
        <end position="231"/>
    </location>
</feature>
<evidence type="ECO:0000313" key="3">
    <source>
        <dbReference type="Proteomes" id="UP000029226"/>
    </source>
</evidence>
<feature type="transmembrane region" description="Helical" evidence="1">
    <location>
        <begin position="188"/>
        <end position="207"/>
    </location>
</feature>
<feature type="transmembrane region" description="Helical" evidence="1">
    <location>
        <begin position="394"/>
        <end position="414"/>
    </location>
</feature>
<feature type="transmembrane region" description="Helical" evidence="1">
    <location>
        <begin position="64"/>
        <end position="92"/>
    </location>
</feature>
<dbReference type="InterPro" id="IPR043742">
    <property type="entry name" value="DUF5687"/>
</dbReference>
<proteinExistence type="predicted"/>
<keyword evidence="1" id="KW-1133">Transmembrane helix</keyword>
<feature type="transmembrane region" description="Helical" evidence="1">
    <location>
        <begin position="107"/>
        <end position="128"/>
    </location>
</feature>
<feature type="transmembrane region" description="Helical" evidence="1">
    <location>
        <begin position="322"/>
        <end position="338"/>
    </location>
</feature>
<accession>A0A090Q8M0</accession>
<dbReference type="Pfam" id="PF18940">
    <property type="entry name" value="DUF5687"/>
    <property type="match status" value="1"/>
</dbReference>
<feature type="transmembrane region" description="Helical" evidence="1">
    <location>
        <begin position="149"/>
        <end position="182"/>
    </location>
</feature>